<dbReference type="Gene3D" id="3.40.50.2000">
    <property type="entry name" value="Glycogen Phosphorylase B"/>
    <property type="match status" value="1"/>
</dbReference>
<keyword evidence="8" id="KW-1133">Transmembrane helix</keyword>
<evidence type="ECO:0000256" key="6">
    <source>
        <dbReference type="ARBA" id="ARBA00022692"/>
    </source>
</evidence>
<dbReference type="GO" id="GO:0008194">
    <property type="term" value="F:UDP-glycosyltransferase activity"/>
    <property type="evidence" value="ECO:0000318"/>
    <property type="project" value="GO_Central"/>
</dbReference>
<reference evidence="11" key="2">
    <citation type="submission" date="2022-06" db="UniProtKB">
        <authorList>
            <consortium name="EnsemblMetazoa"/>
        </authorList>
    </citation>
    <scope>IDENTIFICATION</scope>
    <source>
        <strain evidence="11">PS312</strain>
    </source>
</reference>
<keyword evidence="7" id="KW-0732">Signal</keyword>
<keyword evidence="12" id="KW-1185">Reference proteome</keyword>
<reference evidence="12" key="1">
    <citation type="journal article" date="2008" name="Nat. Genet.">
        <title>The Pristionchus pacificus genome provides a unique perspective on nematode lifestyle and parasitism.</title>
        <authorList>
            <person name="Dieterich C."/>
            <person name="Clifton S.W."/>
            <person name="Schuster L.N."/>
            <person name="Chinwalla A."/>
            <person name="Delehaunty K."/>
            <person name="Dinkelacker I."/>
            <person name="Fulton L."/>
            <person name="Fulton R."/>
            <person name="Godfrey J."/>
            <person name="Minx P."/>
            <person name="Mitreva M."/>
            <person name="Roeseler W."/>
            <person name="Tian H."/>
            <person name="Witte H."/>
            <person name="Yang S.P."/>
            <person name="Wilson R.K."/>
            <person name="Sommer R.J."/>
        </authorList>
    </citation>
    <scope>NUCLEOTIDE SEQUENCE [LARGE SCALE GENOMIC DNA]</scope>
    <source>
        <strain evidence="12">PS312</strain>
    </source>
</reference>
<dbReference type="CDD" id="cd03784">
    <property type="entry name" value="GT1_Gtf-like"/>
    <property type="match status" value="1"/>
</dbReference>
<evidence type="ECO:0000256" key="1">
    <source>
        <dbReference type="ARBA" id="ARBA00004167"/>
    </source>
</evidence>
<comment type="catalytic activity">
    <reaction evidence="10">
        <text>glucuronate acceptor + UDP-alpha-D-glucuronate = acceptor beta-D-glucuronoside + UDP + H(+)</text>
        <dbReference type="Rhea" id="RHEA:21032"/>
        <dbReference type="ChEBI" id="CHEBI:15378"/>
        <dbReference type="ChEBI" id="CHEBI:58052"/>
        <dbReference type="ChEBI" id="CHEBI:58223"/>
        <dbReference type="ChEBI" id="CHEBI:132367"/>
        <dbReference type="ChEBI" id="CHEBI:132368"/>
        <dbReference type="EC" id="2.4.1.17"/>
    </reaction>
</comment>
<dbReference type="PANTHER" id="PTHR48043:SF23">
    <property type="entry name" value="UDP-GLUCURONOSYLTRANSFERASE"/>
    <property type="match status" value="1"/>
</dbReference>
<comment type="subcellular location">
    <subcellularLocation>
        <location evidence="1">Membrane</location>
        <topology evidence="1">Single-pass membrane protein</topology>
    </subcellularLocation>
</comment>
<dbReference type="Pfam" id="PF00201">
    <property type="entry name" value="UDPGT"/>
    <property type="match status" value="2"/>
</dbReference>
<evidence type="ECO:0000256" key="9">
    <source>
        <dbReference type="ARBA" id="ARBA00023136"/>
    </source>
</evidence>
<dbReference type="GO" id="GO:0015020">
    <property type="term" value="F:glucuronosyltransferase activity"/>
    <property type="evidence" value="ECO:0007669"/>
    <property type="project" value="UniProtKB-EC"/>
</dbReference>
<comment type="similarity">
    <text evidence="2">Belongs to the UDP-glycosyltransferase family.</text>
</comment>
<dbReference type="SUPFAM" id="SSF53756">
    <property type="entry name" value="UDP-Glycosyltransferase/glycogen phosphorylase"/>
    <property type="match status" value="1"/>
</dbReference>
<keyword evidence="9" id="KW-0472">Membrane</keyword>
<proteinExistence type="inferred from homology"/>
<dbReference type="InterPro" id="IPR035595">
    <property type="entry name" value="UDP_glycos_trans_CS"/>
</dbReference>
<keyword evidence="5" id="KW-0808">Transferase</keyword>
<gene>
    <name evidence="11" type="primary">WBGene00104234</name>
</gene>
<organism evidence="11 12">
    <name type="scientific">Pristionchus pacificus</name>
    <name type="common">Parasitic nematode worm</name>
    <dbReference type="NCBI Taxonomy" id="54126"/>
    <lineage>
        <taxon>Eukaryota</taxon>
        <taxon>Metazoa</taxon>
        <taxon>Ecdysozoa</taxon>
        <taxon>Nematoda</taxon>
        <taxon>Chromadorea</taxon>
        <taxon>Rhabditida</taxon>
        <taxon>Rhabditina</taxon>
        <taxon>Diplogasteromorpha</taxon>
        <taxon>Diplogasteroidea</taxon>
        <taxon>Neodiplogasteridae</taxon>
        <taxon>Pristionchus</taxon>
    </lineage>
</organism>
<dbReference type="FunFam" id="3.40.50.2000:FF:000038">
    <property type="entry name" value="UDP-GlucuronosylTransferase"/>
    <property type="match status" value="1"/>
</dbReference>
<sequence>MRLELLCLISIAQSYKILVYNIRYSHSHSNFIGNVADILVEAGHDVTSLIPTISNGKDGTVKSKIIYVEGSEEAKKGLVSMLDGPSFLELGESNLLRMGFALAPVFAAQCERTLEEKELIEQLKNKNYDVYIVENSDMCGMALSELIKPKSIIMTVTSALYGHQYEEVGVPQPLSYNPCEIGFREPRKLVHEIFRRRFGDDFPSFEQITSRIAYCFTNTEPLIDFATPTINRVIPLGGLGAKAPKELDEHWQRVLSLRPRSVLLSFGSMVRSANLRLDVKRAFLKTMVAFPDVTFIWKYETPSDEFAVDEAAKVENLVLTEWMPQNDLLSHDGLAVFITHGGMGSTQETALRGVPALFVPIFADQPRNAGGMAWNRLGKVLNKFHLHDHTIIIAHLKELLENDEYRANARRTSRMLAAKPFSSRDQLIKYTEFAAEFACDLSKHSMAAAPFLAKATGILVQTGKVAAMGGAAAIGTAVLGGVSVAVAGGLAIGQALIERDTEIKKEKIRVELEVEQVKADLKQKELQAEVELKKLSVEQAVAECEAGKDAAVAAVRLEAAKEQETVLREAEERHREEQEALAAQAQAAADLLKAQNADQAAMLAFVQEQRINELNAHNNDLKNIIASTNTMFGAVFTELTGIIGVQSAHITRLQEDLRARTPVAIEGMLIELLSLFLKLYTAAVDVIVLRGNEGVPSAFDSSGSGGALM</sequence>
<evidence type="ECO:0000256" key="4">
    <source>
        <dbReference type="ARBA" id="ARBA00022676"/>
    </source>
</evidence>
<evidence type="ECO:0000313" key="12">
    <source>
        <dbReference type="Proteomes" id="UP000005239"/>
    </source>
</evidence>
<evidence type="ECO:0000256" key="7">
    <source>
        <dbReference type="ARBA" id="ARBA00022729"/>
    </source>
</evidence>
<dbReference type="OrthoDB" id="5835829at2759"/>
<evidence type="ECO:0000256" key="8">
    <source>
        <dbReference type="ARBA" id="ARBA00022989"/>
    </source>
</evidence>
<evidence type="ECO:0000256" key="5">
    <source>
        <dbReference type="ARBA" id="ARBA00022679"/>
    </source>
</evidence>
<dbReference type="EnsemblMetazoa" id="PPA14680.1">
    <property type="protein sequence ID" value="PPA14680.1"/>
    <property type="gene ID" value="WBGene00104234"/>
</dbReference>
<name>A0A2A6CYK2_PRIPA</name>
<keyword evidence="6" id="KW-0812">Transmembrane</keyword>
<dbReference type="InterPro" id="IPR002213">
    <property type="entry name" value="UDP_glucos_trans"/>
</dbReference>
<dbReference type="InterPro" id="IPR050271">
    <property type="entry name" value="UDP-glycosyltransferase"/>
</dbReference>
<dbReference type="Proteomes" id="UP000005239">
    <property type="component" value="Unassembled WGS sequence"/>
</dbReference>
<evidence type="ECO:0000256" key="3">
    <source>
        <dbReference type="ARBA" id="ARBA00012544"/>
    </source>
</evidence>
<dbReference type="PROSITE" id="PS00375">
    <property type="entry name" value="UDPGT"/>
    <property type="match status" value="1"/>
</dbReference>
<dbReference type="GO" id="GO:0016020">
    <property type="term" value="C:membrane"/>
    <property type="evidence" value="ECO:0007669"/>
    <property type="project" value="UniProtKB-SubCell"/>
</dbReference>
<dbReference type="EC" id="2.4.1.17" evidence="3"/>
<evidence type="ECO:0000313" key="11">
    <source>
        <dbReference type="EnsemblMetazoa" id="PPA14680.1"/>
    </source>
</evidence>
<accession>A0A2A6CYK2</accession>
<keyword evidence="4" id="KW-0328">Glycosyltransferase</keyword>
<evidence type="ECO:0000256" key="2">
    <source>
        <dbReference type="ARBA" id="ARBA00009995"/>
    </source>
</evidence>
<evidence type="ECO:0000256" key="10">
    <source>
        <dbReference type="ARBA" id="ARBA00047475"/>
    </source>
</evidence>
<accession>A0A8R1UBU2</accession>
<dbReference type="PANTHER" id="PTHR48043">
    <property type="entry name" value="EG:EG0003.4 PROTEIN-RELATED"/>
    <property type="match status" value="1"/>
</dbReference>
<protein>
    <recommendedName>
        <fullName evidence="3">glucuronosyltransferase</fullName>
        <ecNumber evidence="3">2.4.1.17</ecNumber>
    </recommendedName>
</protein>
<dbReference type="AlphaFoldDB" id="A0A2A6CYK2"/>